<reference evidence="7" key="1">
    <citation type="submission" date="2019-08" db="EMBL/GenBank/DDBJ databases">
        <title>Phocoena sinus (Vaquita) genome, mPhoSin1, primary haplotype.</title>
        <authorList>
            <person name="Morin P."/>
            <person name="Mountcastle J."/>
            <person name="Fungtammasan C."/>
            <person name="Rhie A."/>
            <person name="Rojas-Bracho L."/>
            <person name="Smith C.R."/>
            <person name="Taylor B.L."/>
            <person name="Gulland F.M.D."/>
            <person name="Musser W."/>
            <person name="Houck M."/>
            <person name="Haase B."/>
            <person name="Paez S."/>
            <person name="Howe K."/>
            <person name="Torrance J."/>
            <person name="Formenti G."/>
            <person name="Phillippy A."/>
            <person name="Ryder O."/>
            <person name="Jarvis E.D."/>
            <person name="Fedrigo O."/>
        </authorList>
    </citation>
    <scope>NUCLEOTIDE SEQUENCE [LARGE SCALE GENOMIC DNA]</scope>
</reference>
<accession>A0A8C9B9F1</accession>
<keyword evidence="4 6" id="KW-1133">Transmembrane helix</keyword>
<gene>
    <name evidence="7" type="primary">TEDDM1</name>
</gene>
<sequence>MGTFIGHAYPGLFLLSYGLYQAVVVSKAVIFSDSFLYPSSPPRNKGRWARLWKISYGGLLKTCMKRGLTLMNGQLPLRVMYAKEWQHVTMYVLLTLNGCVEVVSKNLLPQHCVPLEEGTLVLTFYVLLLLLVSHVQDSAGVELQVHSVLILVVLLLMLVLTVQLWVPDTFQLSVIETFLFQIMGFWLVQAGFILYKPGTGYPGQDDDIIDIMFVPTFFCWHVMIDALCLLGIYGVSSFWHCCYLPSWKLTGSREAPCYTTTVGPLYKLLREGDQSECCQLPISSHLRPNFIMINLK</sequence>
<dbReference type="AlphaFoldDB" id="A0A8C9B9F1"/>
<comment type="similarity">
    <text evidence="2">Belongs to the TMEM45 family.</text>
</comment>
<feature type="transmembrane region" description="Helical" evidence="6">
    <location>
        <begin position="147"/>
        <end position="166"/>
    </location>
</feature>
<evidence type="ECO:0000256" key="5">
    <source>
        <dbReference type="ARBA" id="ARBA00023136"/>
    </source>
</evidence>
<comment type="subcellular location">
    <subcellularLocation>
        <location evidence="1">Membrane</location>
        <topology evidence="1">Multi-pass membrane protein</topology>
    </subcellularLocation>
</comment>
<reference evidence="7" key="2">
    <citation type="submission" date="2025-08" db="UniProtKB">
        <authorList>
            <consortium name="Ensembl"/>
        </authorList>
    </citation>
    <scope>IDENTIFICATION</scope>
</reference>
<protein>
    <submittedName>
        <fullName evidence="7">Transmembrane epididymal protein 1</fullName>
    </submittedName>
</protein>
<evidence type="ECO:0000256" key="4">
    <source>
        <dbReference type="ARBA" id="ARBA00022989"/>
    </source>
</evidence>
<dbReference type="GeneTree" id="ENSGT00940000161715"/>
<keyword evidence="5 6" id="KW-0472">Membrane</keyword>
<dbReference type="Ensembl" id="ENSPSNT00000004054.1">
    <property type="protein sequence ID" value="ENSPSNP00000003536.1"/>
    <property type="gene ID" value="ENSPSNG00000002667.1"/>
</dbReference>
<feature type="transmembrane region" description="Helical" evidence="6">
    <location>
        <begin position="178"/>
        <end position="195"/>
    </location>
</feature>
<evidence type="ECO:0000256" key="1">
    <source>
        <dbReference type="ARBA" id="ARBA00004141"/>
    </source>
</evidence>
<dbReference type="InterPro" id="IPR006904">
    <property type="entry name" value="DUF716"/>
</dbReference>
<feature type="transmembrane region" description="Helical" evidence="6">
    <location>
        <begin position="118"/>
        <end position="135"/>
    </location>
</feature>
<feature type="transmembrane region" description="Helical" evidence="6">
    <location>
        <begin position="216"/>
        <end position="239"/>
    </location>
</feature>
<feature type="transmembrane region" description="Helical" evidence="6">
    <location>
        <begin position="12"/>
        <end position="31"/>
    </location>
</feature>
<evidence type="ECO:0000256" key="3">
    <source>
        <dbReference type="ARBA" id="ARBA00022692"/>
    </source>
</evidence>
<proteinExistence type="inferred from homology"/>
<dbReference type="Pfam" id="PF04819">
    <property type="entry name" value="DUF716"/>
    <property type="match status" value="1"/>
</dbReference>
<evidence type="ECO:0000313" key="7">
    <source>
        <dbReference type="Ensembl" id="ENSPSNP00000003536.1"/>
    </source>
</evidence>
<evidence type="ECO:0000313" key="8">
    <source>
        <dbReference type="Proteomes" id="UP000694554"/>
    </source>
</evidence>
<keyword evidence="8" id="KW-1185">Reference proteome</keyword>
<name>A0A8C9B9F1_PHOSS</name>
<dbReference type="GO" id="GO:0016020">
    <property type="term" value="C:membrane"/>
    <property type="evidence" value="ECO:0007669"/>
    <property type="project" value="UniProtKB-SubCell"/>
</dbReference>
<evidence type="ECO:0000256" key="6">
    <source>
        <dbReference type="SAM" id="Phobius"/>
    </source>
</evidence>
<dbReference type="PANTHER" id="PTHR46441:SF2">
    <property type="entry name" value="TRANSMEMBRANE EPIDIDYMAL PROTEIN 1"/>
    <property type="match status" value="1"/>
</dbReference>
<dbReference type="Proteomes" id="UP000694554">
    <property type="component" value="Chromosome 1"/>
</dbReference>
<organism evidence="7 8">
    <name type="scientific">Phocoena sinus</name>
    <name type="common">Vaquita</name>
    <dbReference type="NCBI Taxonomy" id="42100"/>
    <lineage>
        <taxon>Eukaryota</taxon>
        <taxon>Metazoa</taxon>
        <taxon>Chordata</taxon>
        <taxon>Craniata</taxon>
        <taxon>Vertebrata</taxon>
        <taxon>Euteleostomi</taxon>
        <taxon>Mammalia</taxon>
        <taxon>Eutheria</taxon>
        <taxon>Laurasiatheria</taxon>
        <taxon>Artiodactyla</taxon>
        <taxon>Whippomorpha</taxon>
        <taxon>Cetacea</taxon>
        <taxon>Odontoceti</taxon>
        <taxon>Phocoenidae</taxon>
        <taxon>Phocoena</taxon>
    </lineage>
</organism>
<dbReference type="PANTHER" id="PTHR46441">
    <property type="entry name" value="TRANSMEMBRANE EPIDIDYMAL FAMILY MEMBER 3"/>
    <property type="match status" value="1"/>
</dbReference>
<reference evidence="7" key="3">
    <citation type="submission" date="2025-09" db="UniProtKB">
        <authorList>
            <consortium name="Ensembl"/>
        </authorList>
    </citation>
    <scope>IDENTIFICATION</scope>
</reference>
<evidence type="ECO:0000256" key="2">
    <source>
        <dbReference type="ARBA" id="ARBA00006948"/>
    </source>
</evidence>
<keyword evidence="3 6" id="KW-0812">Transmembrane</keyword>